<evidence type="ECO:0000313" key="3">
    <source>
        <dbReference type="Proteomes" id="UP000178735"/>
    </source>
</evidence>
<comment type="caution">
    <text evidence="2">The sequence shown here is derived from an EMBL/GenBank/DDBJ whole genome shotgun (WGS) entry which is preliminary data.</text>
</comment>
<sequence length="333" mass="35808">MIGKRIFACLTLPIVLIIACAALSGCGAAKNEGAMLTKPIVDSVEASFTVEDSDDSSRLVKLEMTGRVPSFMGAADGASFNESYFNARYRITSTDLASPATPLGECTAGGGEFKICVNLLSSTQSLLHYRYPLITIYDNSTGIAVYRAVPGRLPQIYELPEGLKKLYVKNVRLDALSAARASVIMERGAPDIPITRMTRREVADGVITRILSVDKATEFETAADAKFGGAANVISLSYASEETANALARSKLSADDITSLVPFFRDNPTAVAQTYIRLLNYSLFSAHISRRELKFALSDIEGAYSFKIGASTPAETVPGLFSNIMPRKNISGD</sequence>
<reference evidence="2 3" key="1">
    <citation type="journal article" date="2016" name="Nat. Commun.">
        <title>Thousands of microbial genomes shed light on interconnected biogeochemical processes in an aquifer system.</title>
        <authorList>
            <person name="Anantharaman K."/>
            <person name="Brown C.T."/>
            <person name="Hug L.A."/>
            <person name="Sharon I."/>
            <person name="Castelle C.J."/>
            <person name="Probst A.J."/>
            <person name="Thomas B.C."/>
            <person name="Singh A."/>
            <person name="Wilkins M.J."/>
            <person name="Karaoz U."/>
            <person name="Brodie E.L."/>
            <person name="Williams K.H."/>
            <person name="Hubbard S.S."/>
            <person name="Banfield J.F."/>
        </authorList>
    </citation>
    <scope>NUCLEOTIDE SEQUENCE [LARGE SCALE GENOMIC DNA]</scope>
</reference>
<keyword evidence="1" id="KW-0732">Signal</keyword>
<dbReference type="EMBL" id="MGFH01000223">
    <property type="protein sequence ID" value="OGM01831.1"/>
    <property type="molecule type" value="Genomic_DNA"/>
</dbReference>
<proteinExistence type="predicted"/>
<dbReference type="Proteomes" id="UP000178735">
    <property type="component" value="Unassembled WGS sequence"/>
</dbReference>
<evidence type="ECO:0000313" key="2">
    <source>
        <dbReference type="EMBL" id="OGM01831.1"/>
    </source>
</evidence>
<dbReference type="PROSITE" id="PS51257">
    <property type="entry name" value="PROKAR_LIPOPROTEIN"/>
    <property type="match status" value="1"/>
</dbReference>
<dbReference type="AlphaFoldDB" id="A0A1F7WG75"/>
<feature type="chain" id="PRO_5009533408" description="Lipoprotein" evidence="1">
    <location>
        <begin position="25"/>
        <end position="333"/>
    </location>
</feature>
<feature type="signal peptide" evidence="1">
    <location>
        <begin position="1"/>
        <end position="24"/>
    </location>
</feature>
<evidence type="ECO:0008006" key="4">
    <source>
        <dbReference type="Google" id="ProtNLM"/>
    </source>
</evidence>
<organism evidence="2 3">
    <name type="scientific">Candidatus Wallbacteria bacterium GWC2_49_35</name>
    <dbReference type="NCBI Taxonomy" id="1817813"/>
    <lineage>
        <taxon>Bacteria</taxon>
        <taxon>Candidatus Walliibacteriota</taxon>
    </lineage>
</organism>
<name>A0A1F7WG75_9BACT</name>
<gene>
    <name evidence="2" type="ORF">A2008_05950</name>
</gene>
<evidence type="ECO:0000256" key="1">
    <source>
        <dbReference type="SAM" id="SignalP"/>
    </source>
</evidence>
<protein>
    <recommendedName>
        <fullName evidence="4">Lipoprotein</fullName>
    </recommendedName>
</protein>
<accession>A0A1F7WG75</accession>